<evidence type="ECO:0000256" key="3">
    <source>
        <dbReference type="ARBA" id="ARBA00023125"/>
    </source>
</evidence>
<evidence type="ECO:0000256" key="1">
    <source>
        <dbReference type="ARBA" id="ARBA00009437"/>
    </source>
</evidence>
<feature type="domain" description="HTH lysR-type" evidence="5">
    <location>
        <begin position="2"/>
        <end position="59"/>
    </location>
</feature>
<keyword evidence="7" id="KW-1185">Reference proteome</keyword>
<proteinExistence type="inferred from homology"/>
<gene>
    <name evidence="6" type="ORF">GCM10009680_85190</name>
</gene>
<organism evidence="6 7">
    <name type="scientific">Streptomyces yatensis</name>
    <dbReference type="NCBI Taxonomy" id="155177"/>
    <lineage>
        <taxon>Bacteria</taxon>
        <taxon>Bacillati</taxon>
        <taxon>Actinomycetota</taxon>
        <taxon>Actinomycetes</taxon>
        <taxon>Kitasatosporales</taxon>
        <taxon>Streptomycetaceae</taxon>
        <taxon>Streptomyces</taxon>
        <taxon>Streptomyces violaceusniger group</taxon>
    </lineage>
</organism>
<evidence type="ECO:0000256" key="4">
    <source>
        <dbReference type="ARBA" id="ARBA00023163"/>
    </source>
</evidence>
<dbReference type="SUPFAM" id="SSF46785">
    <property type="entry name" value="Winged helix' DNA-binding domain"/>
    <property type="match status" value="1"/>
</dbReference>
<dbReference type="InterPro" id="IPR000847">
    <property type="entry name" value="LysR_HTH_N"/>
</dbReference>
<name>A0ABP4VLU5_9ACTN</name>
<dbReference type="InterPro" id="IPR011991">
    <property type="entry name" value="ArsR-like_HTH"/>
</dbReference>
<dbReference type="Pfam" id="PF03466">
    <property type="entry name" value="LysR_substrate"/>
    <property type="match status" value="1"/>
</dbReference>
<dbReference type="EMBL" id="BAAALR010000147">
    <property type="protein sequence ID" value="GAA1731202.1"/>
    <property type="molecule type" value="Genomic_DNA"/>
</dbReference>
<dbReference type="Gene3D" id="3.40.190.10">
    <property type="entry name" value="Periplasmic binding protein-like II"/>
    <property type="match status" value="2"/>
</dbReference>
<dbReference type="InterPro" id="IPR036390">
    <property type="entry name" value="WH_DNA-bd_sf"/>
</dbReference>
<keyword evidence="2" id="KW-0805">Transcription regulation</keyword>
<comment type="similarity">
    <text evidence="1">Belongs to the LysR transcriptional regulatory family.</text>
</comment>
<evidence type="ECO:0000313" key="7">
    <source>
        <dbReference type="Proteomes" id="UP001499947"/>
    </source>
</evidence>
<protein>
    <submittedName>
        <fullName evidence="6">LysR family transcriptional regulator</fullName>
    </submittedName>
</protein>
<sequence length="316" mass="33299">MLDVRRLRILQHLAAYGTIAATAEALHLTPPAVSQHLAALRKEAGTPVVEKQGRTLRLTAAGELLVAHAEIILAELAAAESGLAALQSGRQGIVRITAFASAARALIAPLWQRLAGSGAAPDLSLRLSVQEPDQALDELRKRSTDLALVHSYTVLPRNFPATCEQAVLMEEPVLLALEPRQADAVGLAAGQPADLSRLSHLPWLTPGPETSCYEMIQRACGAAGFVPDIRARSSDFAVLTALVAAGAGAALVPRMALPDTLGPVSLHPLVHPVSRTVFTVSRAGTGNRPGLRHVLELLRDLAPGPDDDRGEAARRG</sequence>
<comment type="caution">
    <text evidence="6">The sequence shown here is derived from an EMBL/GenBank/DDBJ whole genome shotgun (WGS) entry which is preliminary data.</text>
</comment>
<evidence type="ECO:0000256" key="2">
    <source>
        <dbReference type="ARBA" id="ARBA00023015"/>
    </source>
</evidence>
<dbReference type="InterPro" id="IPR005119">
    <property type="entry name" value="LysR_subst-bd"/>
</dbReference>
<dbReference type="Proteomes" id="UP001499947">
    <property type="component" value="Unassembled WGS sequence"/>
</dbReference>
<dbReference type="PANTHER" id="PTHR30346">
    <property type="entry name" value="TRANSCRIPTIONAL DUAL REGULATOR HCAR-RELATED"/>
    <property type="match status" value="1"/>
</dbReference>
<evidence type="ECO:0000313" key="6">
    <source>
        <dbReference type="EMBL" id="GAA1731202.1"/>
    </source>
</evidence>
<dbReference type="SUPFAM" id="SSF53850">
    <property type="entry name" value="Periplasmic binding protein-like II"/>
    <property type="match status" value="1"/>
</dbReference>
<dbReference type="RefSeq" id="WP_211126457.1">
    <property type="nucleotide sequence ID" value="NZ_BAAALR010000147.1"/>
</dbReference>
<dbReference type="InterPro" id="IPR036388">
    <property type="entry name" value="WH-like_DNA-bd_sf"/>
</dbReference>
<keyword evidence="4" id="KW-0804">Transcription</keyword>
<accession>A0ABP4VLU5</accession>
<keyword evidence="3" id="KW-0238">DNA-binding</keyword>
<dbReference type="CDD" id="cd00090">
    <property type="entry name" value="HTH_ARSR"/>
    <property type="match status" value="1"/>
</dbReference>
<dbReference type="PROSITE" id="PS50931">
    <property type="entry name" value="HTH_LYSR"/>
    <property type="match status" value="1"/>
</dbReference>
<dbReference type="Gene3D" id="1.10.10.10">
    <property type="entry name" value="Winged helix-like DNA-binding domain superfamily/Winged helix DNA-binding domain"/>
    <property type="match status" value="1"/>
</dbReference>
<reference evidence="7" key="1">
    <citation type="journal article" date="2019" name="Int. J. Syst. Evol. Microbiol.">
        <title>The Global Catalogue of Microorganisms (GCM) 10K type strain sequencing project: providing services to taxonomists for standard genome sequencing and annotation.</title>
        <authorList>
            <consortium name="The Broad Institute Genomics Platform"/>
            <consortium name="The Broad Institute Genome Sequencing Center for Infectious Disease"/>
            <person name="Wu L."/>
            <person name="Ma J."/>
        </authorList>
    </citation>
    <scope>NUCLEOTIDE SEQUENCE [LARGE SCALE GENOMIC DNA]</scope>
    <source>
        <strain evidence="7">JCM 13244</strain>
    </source>
</reference>
<dbReference type="Pfam" id="PF00126">
    <property type="entry name" value="HTH_1"/>
    <property type="match status" value="1"/>
</dbReference>
<dbReference type="PANTHER" id="PTHR30346:SF29">
    <property type="entry name" value="LYSR SUBSTRATE-BINDING"/>
    <property type="match status" value="1"/>
</dbReference>
<evidence type="ECO:0000259" key="5">
    <source>
        <dbReference type="PROSITE" id="PS50931"/>
    </source>
</evidence>